<accession>A0A1A9GSK8</accession>
<evidence type="ECO:0000313" key="3">
    <source>
        <dbReference type="Proteomes" id="UP000077868"/>
    </source>
</evidence>
<dbReference type="PATRIC" id="fig|1300347.3.peg.4075"/>
<dbReference type="InterPro" id="IPR007329">
    <property type="entry name" value="FMN-bd"/>
</dbReference>
<proteinExistence type="predicted"/>
<dbReference type="OrthoDB" id="8099475at2"/>
<protein>
    <submittedName>
        <fullName evidence="2">FMN-binding domain protein</fullName>
    </submittedName>
</protein>
<organism evidence="2 3">
    <name type="scientific">Nocardioides dokdonensis FR1436</name>
    <dbReference type="NCBI Taxonomy" id="1300347"/>
    <lineage>
        <taxon>Bacteria</taxon>
        <taxon>Bacillati</taxon>
        <taxon>Actinomycetota</taxon>
        <taxon>Actinomycetes</taxon>
        <taxon>Propionibacteriales</taxon>
        <taxon>Nocardioidaceae</taxon>
        <taxon>Nocardioides</taxon>
    </lineage>
</organism>
<keyword evidence="3" id="KW-1185">Reference proteome</keyword>
<evidence type="ECO:0000259" key="1">
    <source>
        <dbReference type="SMART" id="SM00900"/>
    </source>
</evidence>
<dbReference type="GO" id="GO:0016020">
    <property type="term" value="C:membrane"/>
    <property type="evidence" value="ECO:0007669"/>
    <property type="project" value="InterPro"/>
</dbReference>
<dbReference type="SMART" id="SM00900">
    <property type="entry name" value="FMN_bind"/>
    <property type="match status" value="1"/>
</dbReference>
<dbReference type="EMBL" id="CP015079">
    <property type="protein sequence ID" value="ANH40465.1"/>
    <property type="molecule type" value="Genomic_DNA"/>
</dbReference>
<dbReference type="RefSeq" id="WP_068113781.1">
    <property type="nucleotide sequence ID" value="NZ_CP015079.1"/>
</dbReference>
<name>A0A1A9GSK8_9ACTN</name>
<feature type="domain" description="FMN-binding" evidence="1">
    <location>
        <begin position="57"/>
        <end position="133"/>
    </location>
</feature>
<sequence>MSHPVTSPPVRIAASVLGVLLLIGLKTLTSDQTALGPAVDLVASDHGTVDGPLVSTRYGPVQVRVTVQGGVLTDVVSLRLPTGGRSGQIADYSAPVLRREALAAQGTGVDAVSGATYTSQGYADSLQGALDQIAAGDPSSSA</sequence>
<dbReference type="Proteomes" id="UP000077868">
    <property type="component" value="Chromosome"/>
</dbReference>
<dbReference type="KEGG" id="ndk:I601_4069"/>
<dbReference type="Pfam" id="PF04205">
    <property type="entry name" value="FMN_bind"/>
    <property type="match status" value="1"/>
</dbReference>
<evidence type="ECO:0000313" key="2">
    <source>
        <dbReference type="EMBL" id="ANH40465.1"/>
    </source>
</evidence>
<gene>
    <name evidence="2" type="ORF">I601_4069</name>
</gene>
<dbReference type="AlphaFoldDB" id="A0A1A9GSK8"/>
<dbReference type="Gene3D" id="3.90.1010.20">
    <property type="match status" value="1"/>
</dbReference>
<reference evidence="2 3" key="1">
    <citation type="submission" date="2016-03" db="EMBL/GenBank/DDBJ databases">
        <title>Complete genome sequence of a soil Actinobacterium, Nocardioides dokdonensis FR1436.</title>
        <authorList>
            <person name="Kwon S.-K."/>
            <person name="Kim K."/>
            <person name="Kim J.F."/>
        </authorList>
    </citation>
    <scope>NUCLEOTIDE SEQUENCE [LARGE SCALE GENOMIC DNA]</scope>
    <source>
        <strain evidence="2 3">FR1436</strain>
    </source>
</reference>
<dbReference type="GO" id="GO:0010181">
    <property type="term" value="F:FMN binding"/>
    <property type="evidence" value="ECO:0007669"/>
    <property type="project" value="InterPro"/>
</dbReference>
<dbReference type="STRING" id="1300347.I601_4069"/>